<dbReference type="Gene3D" id="1.10.10.1320">
    <property type="entry name" value="Anti-sigma factor, zinc-finger domain"/>
    <property type="match status" value="1"/>
</dbReference>
<feature type="transmembrane region" description="Helical" evidence="1">
    <location>
        <begin position="91"/>
        <end position="115"/>
    </location>
</feature>
<keyword evidence="5" id="KW-1185">Reference proteome</keyword>
<keyword evidence="1" id="KW-0472">Membrane</keyword>
<keyword evidence="1" id="KW-0812">Transmembrane</keyword>
<dbReference type="EMBL" id="FPIZ01000002">
    <property type="protein sequence ID" value="SFW23274.1"/>
    <property type="molecule type" value="Genomic_DNA"/>
</dbReference>
<dbReference type="OrthoDB" id="1112758at2"/>
<dbReference type="AlphaFoldDB" id="A0A1K1MJE9"/>
<keyword evidence="1" id="KW-1133">Transmembrane helix</keyword>
<evidence type="ECO:0000313" key="5">
    <source>
        <dbReference type="Proteomes" id="UP001326715"/>
    </source>
</evidence>
<reference evidence="3 5" key="2">
    <citation type="submission" date="2023-11" db="EMBL/GenBank/DDBJ databases">
        <title>MicrobeMod: A computational toolkit for identifying prokaryotic methylation and restriction-modification with nanopore sequencing.</title>
        <authorList>
            <person name="Crits-Christoph A."/>
            <person name="Kang S.C."/>
            <person name="Lee H."/>
            <person name="Ostrov N."/>
        </authorList>
    </citation>
    <scope>NUCLEOTIDE SEQUENCE [LARGE SCALE GENOMIC DNA]</scope>
    <source>
        <strain evidence="3 5">ATCC 23090</strain>
    </source>
</reference>
<evidence type="ECO:0000313" key="2">
    <source>
        <dbReference type="EMBL" id="SFW23274.1"/>
    </source>
</evidence>
<dbReference type="InterPro" id="IPR041916">
    <property type="entry name" value="Anti_sigma_zinc_sf"/>
</dbReference>
<proteinExistence type="predicted"/>
<accession>A0A1K1MJE9</accession>
<name>A0A1K1MJE9_9BACT</name>
<dbReference type="Proteomes" id="UP001326715">
    <property type="component" value="Chromosome"/>
</dbReference>
<protein>
    <recommendedName>
        <fullName evidence="6">Zinc-finger</fullName>
    </recommendedName>
</protein>
<dbReference type="Proteomes" id="UP000183788">
    <property type="component" value="Unassembled WGS sequence"/>
</dbReference>
<dbReference type="RefSeq" id="WP_072357156.1">
    <property type="nucleotide sequence ID" value="NZ_CBHWAX010000054.1"/>
</dbReference>
<gene>
    <name evidence="2" type="ORF">SAMN05661012_00630</name>
    <name evidence="3" type="ORF">SR876_08980</name>
</gene>
<evidence type="ECO:0008006" key="6">
    <source>
        <dbReference type="Google" id="ProtNLM"/>
    </source>
</evidence>
<dbReference type="EMBL" id="CP140154">
    <property type="protein sequence ID" value="WQG91635.1"/>
    <property type="molecule type" value="Genomic_DNA"/>
</dbReference>
<evidence type="ECO:0000313" key="4">
    <source>
        <dbReference type="Proteomes" id="UP000183788"/>
    </source>
</evidence>
<sequence>MDDFMKDAYNDLFTTTQCPSQQELLDYVQGKLSPEKQHDVELHLSDCEMCSEAVEGLTAFEKKEIIPVYLRQMKWQMLRKLKNRKQKKDQIAMHTQLAIICIVILFILLAAFWTYHFVTHPAK</sequence>
<evidence type="ECO:0000256" key="1">
    <source>
        <dbReference type="SAM" id="Phobius"/>
    </source>
</evidence>
<organism evidence="2 4">
    <name type="scientific">Chitinophaga sancti</name>
    <dbReference type="NCBI Taxonomy" id="1004"/>
    <lineage>
        <taxon>Bacteria</taxon>
        <taxon>Pseudomonadati</taxon>
        <taxon>Bacteroidota</taxon>
        <taxon>Chitinophagia</taxon>
        <taxon>Chitinophagales</taxon>
        <taxon>Chitinophagaceae</taxon>
        <taxon>Chitinophaga</taxon>
    </lineage>
</organism>
<evidence type="ECO:0000313" key="3">
    <source>
        <dbReference type="EMBL" id="WQG91635.1"/>
    </source>
</evidence>
<reference evidence="2 4" key="1">
    <citation type="submission" date="2016-11" db="EMBL/GenBank/DDBJ databases">
        <authorList>
            <person name="Jaros S."/>
            <person name="Januszkiewicz K."/>
            <person name="Wedrychowicz H."/>
        </authorList>
    </citation>
    <scope>NUCLEOTIDE SEQUENCE [LARGE SCALE GENOMIC DNA]</scope>
    <source>
        <strain evidence="2 4">DSM 784</strain>
    </source>
</reference>
<dbReference type="STRING" id="1004.SAMN05661012_00630"/>